<reference evidence="1 2" key="1">
    <citation type="journal article" date="2014" name="Int. J. Syst. Evol. Microbiol.">
        <title>Complete genome sequence of Corynebacterium casei LMG S-19264T (=DSM 44701T), isolated from a smear-ripened cheese.</title>
        <authorList>
            <consortium name="US DOE Joint Genome Institute (JGI-PGF)"/>
            <person name="Walter F."/>
            <person name="Albersmeier A."/>
            <person name="Kalinowski J."/>
            <person name="Ruckert C."/>
        </authorList>
    </citation>
    <scope>NUCLEOTIDE SEQUENCE [LARGE SCALE GENOMIC DNA]</scope>
    <source>
        <strain evidence="1 2">CGMCC 1.7286</strain>
    </source>
</reference>
<organism evidence="1 2">
    <name type="scientific">Marinobacterium nitratireducens</name>
    <dbReference type="NCBI Taxonomy" id="518897"/>
    <lineage>
        <taxon>Bacteria</taxon>
        <taxon>Pseudomonadati</taxon>
        <taxon>Pseudomonadota</taxon>
        <taxon>Gammaproteobacteria</taxon>
        <taxon>Oceanospirillales</taxon>
        <taxon>Oceanospirillaceae</taxon>
        <taxon>Marinobacterium</taxon>
    </lineage>
</organism>
<dbReference type="EMBL" id="BMLT01000012">
    <property type="protein sequence ID" value="GGO87403.1"/>
    <property type="molecule type" value="Genomic_DNA"/>
</dbReference>
<keyword evidence="2" id="KW-1185">Reference proteome</keyword>
<evidence type="ECO:0000313" key="1">
    <source>
        <dbReference type="EMBL" id="GGO87403.1"/>
    </source>
</evidence>
<protein>
    <submittedName>
        <fullName evidence="1">Uncharacterized protein</fullName>
    </submittedName>
</protein>
<sequence>MPVTAYVYAVRFVALRAPYVPFPLQHDETGASQISVKPEAKNRLGLAALATALDCRNAGIAGANAGRVTQHARYPFQAADCARAIYGLNLKQAPGHPTEACGIACFVGCGGAQRNPSP</sequence>
<gene>
    <name evidence="1" type="ORF">GCM10011348_40540</name>
</gene>
<proteinExistence type="predicted"/>
<dbReference type="AlphaFoldDB" id="A0A917ZPW9"/>
<dbReference type="Proteomes" id="UP000599578">
    <property type="component" value="Unassembled WGS sequence"/>
</dbReference>
<name>A0A917ZPW9_9GAMM</name>
<evidence type="ECO:0000313" key="2">
    <source>
        <dbReference type="Proteomes" id="UP000599578"/>
    </source>
</evidence>
<comment type="caution">
    <text evidence="1">The sequence shown here is derived from an EMBL/GenBank/DDBJ whole genome shotgun (WGS) entry which is preliminary data.</text>
</comment>
<accession>A0A917ZPW9</accession>